<dbReference type="EMBL" id="GL832964">
    <property type="protein sequence ID" value="EGD72742.1"/>
    <property type="molecule type" value="Genomic_DNA"/>
</dbReference>
<dbReference type="InParanoid" id="F2U8N4"/>
<dbReference type="PROSITE" id="PS50057">
    <property type="entry name" value="FERM_3"/>
    <property type="match status" value="1"/>
</dbReference>
<proteinExistence type="predicted"/>
<dbReference type="InterPro" id="IPR051594">
    <property type="entry name" value="KRIT1/FRMD8"/>
</dbReference>
<dbReference type="eggNOG" id="KOG4335">
    <property type="taxonomic scope" value="Eukaryota"/>
</dbReference>
<dbReference type="CDD" id="cd14473">
    <property type="entry name" value="FERM_B-lobe"/>
    <property type="match status" value="1"/>
</dbReference>
<sequence length="791" mass="89025">MSLGDMAKTREVLVDLGDDSGGEDGKDNHRTLGVGLVGATNLDIGDQPGVYVSRVDDDCTAALHIGDQRDPVKSHSAGTQQHFATTTTTAALRRGRLYLFDDASSGLRPNITDTAKVDKWFASLHTDAKRVLKLWRAHADKRVQCSIENKAFTGDTPAHSIFRAAPRSAINPLFQSTLVLPTADSRSHFHASALSSEPATLDERLALYDPEIPPNWMHWAARFPVHEAAMLGRSTQLHFLLQGDHSAKAKDTEGWTPLHYASWYGQEDIVRILMEDWRGAPAEITPSNATALHLAARNGFAEIVRLLVACPIVDIQQKDANGNTPLDLCNKAQLNDWQDHVERRVLSQVALKLLFDEALFAVLHSLWPTQLADAVHLAGLLMQIRFGDFNPQTHVPGFLRGGLETFVPQHLLHNQLRTVEWERRIFAEHQKHKGVTDVLSLHRLFLQYCRQWPYYGATLFDGLLLKASRRKRPDAISLAINSDFVSVIMRDPMMLKVHLSWDEFKFEADVDNKEVSFFLQTSSTAKLEELQQYIAVRSDEQRIIFIIDQTEAMMDLMAKLLDLSQRADKDLEMKRMAQGGPRVHKLVSNQPAPIEPLSRGERVEIEQRQSKERKARYKVVHSFGTAFPRRGGDSKSAAEHVFDKFCAEDGLASINDLKVICYELGYWLGPELDGARVILDSSGTNLFSFRDLVSWWCQSSRSWLYLLDDQAFKKRHDAVGIFLRNDPNRTGKVSDEKLSGLINGLRSTGLTRKTEEAIRKGLDPGSTGFLAFNTYIDWLTNLHIIDDRVIS</sequence>
<dbReference type="InterPro" id="IPR035963">
    <property type="entry name" value="FERM_2"/>
</dbReference>
<dbReference type="Pfam" id="PF00373">
    <property type="entry name" value="FERM_M"/>
    <property type="match status" value="1"/>
</dbReference>
<dbReference type="KEGG" id="sre:PTSG_04471"/>
<dbReference type="PANTHER" id="PTHR13283">
    <property type="entry name" value="KREV INTERACTION TRAPPED 1-RELATED"/>
    <property type="match status" value="1"/>
</dbReference>
<dbReference type="InterPro" id="IPR000299">
    <property type="entry name" value="FERM_domain"/>
</dbReference>
<evidence type="ECO:0000259" key="2">
    <source>
        <dbReference type="PROSITE" id="PS50057"/>
    </source>
</evidence>
<dbReference type="SUPFAM" id="SSF47031">
    <property type="entry name" value="Second domain of FERM"/>
    <property type="match status" value="1"/>
</dbReference>
<dbReference type="PANTHER" id="PTHR13283:SF10">
    <property type="entry name" value="FERM DOMAIN-CONTAINING PROTEIN 8"/>
    <property type="match status" value="1"/>
</dbReference>
<dbReference type="InterPro" id="IPR001478">
    <property type="entry name" value="PDZ"/>
</dbReference>
<dbReference type="Pfam" id="PF12796">
    <property type="entry name" value="Ank_2"/>
    <property type="match status" value="2"/>
</dbReference>
<dbReference type="STRING" id="946362.F2U8N4"/>
<dbReference type="InterPro" id="IPR014352">
    <property type="entry name" value="FERM/acyl-CoA-bd_prot_sf"/>
</dbReference>
<dbReference type="RefSeq" id="XP_004994565.1">
    <property type="nucleotide sequence ID" value="XM_004994508.1"/>
</dbReference>
<dbReference type="InterPro" id="IPR011992">
    <property type="entry name" value="EF-hand-dom_pair"/>
</dbReference>
<dbReference type="InterPro" id="IPR036770">
    <property type="entry name" value="Ankyrin_rpt-contain_sf"/>
</dbReference>
<dbReference type="OrthoDB" id="10262320at2759"/>
<evidence type="ECO:0000313" key="4">
    <source>
        <dbReference type="EMBL" id="EGD72742.1"/>
    </source>
</evidence>
<dbReference type="Proteomes" id="UP000007799">
    <property type="component" value="Unassembled WGS sequence"/>
</dbReference>
<organism evidence="5">
    <name type="scientific">Salpingoeca rosetta (strain ATCC 50818 / BSB-021)</name>
    <dbReference type="NCBI Taxonomy" id="946362"/>
    <lineage>
        <taxon>Eukaryota</taxon>
        <taxon>Choanoflagellata</taxon>
        <taxon>Craspedida</taxon>
        <taxon>Salpingoecidae</taxon>
        <taxon>Salpingoeca</taxon>
    </lineage>
</organism>
<name>F2U8N4_SALR5</name>
<dbReference type="Gene3D" id="1.20.80.10">
    <property type="match status" value="1"/>
</dbReference>
<dbReference type="Gene3D" id="1.25.40.20">
    <property type="entry name" value="Ankyrin repeat-containing domain"/>
    <property type="match status" value="1"/>
</dbReference>
<dbReference type="PROSITE" id="PS50088">
    <property type="entry name" value="ANK_REPEAT"/>
    <property type="match status" value="2"/>
</dbReference>
<reference evidence="4" key="1">
    <citation type="submission" date="2009-08" db="EMBL/GenBank/DDBJ databases">
        <title>Annotation of Salpingoeca rosetta.</title>
        <authorList>
            <consortium name="The Broad Institute Genome Sequencing Platform"/>
            <person name="Russ C."/>
            <person name="Cuomo C."/>
            <person name="Burger G."/>
            <person name="Gray M.W."/>
            <person name="Holland P.W.H."/>
            <person name="King N."/>
            <person name="Lang F.B.F."/>
            <person name="Roger A.J."/>
            <person name="Ruiz-Trillo I."/>
            <person name="Young S.K."/>
            <person name="Zeng Q."/>
            <person name="Gargeya S."/>
            <person name="Alvarado L."/>
            <person name="Berlin A."/>
            <person name="Chapman S.B."/>
            <person name="Chen Z."/>
            <person name="Freedman E."/>
            <person name="Gellesch M."/>
            <person name="Goldberg J."/>
            <person name="Griggs A."/>
            <person name="Gujja S."/>
            <person name="Heilman E."/>
            <person name="Heiman D."/>
            <person name="Howarth C."/>
            <person name="Mehta T."/>
            <person name="Neiman D."/>
            <person name="Pearson M."/>
            <person name="Roberts A."/>
            <person name="Saif S."/>
            <person name="Shea T."/>
            <person name="Shenoy N."/>
            <person name="Sisk P."/>
            <person name="Stolte C."/>
            <person name="Sykes S."/>
            <person name="White J."/>
            <person name="Yandava C."/>
            <person name="Haas B."/>
            <person name="Nusbaum C."/>
            <person name="Birren B."/>
        </authorList>
    </citation>
    <scope>NUCLEOTIDE SEQUENCE [LARGE SCALE GENOMIC DNA]</scope>
    <source>
        <strain evidence="4">ATCC 50818</strain>
    </source>
</reference>
<dbReference type="InterPro" id="IPR019748">
    <property type="entry name" value="FERM_central"/>
</dbReference>
<keyword evidence="1" id="KW-0040">ANK repeat</keyword>
<evidence type="ECO:0000259" key="3">
    <source>
        <dbReference type="PROSITE" id="PS50106"/>
    </source>
</evidence>
<evidence type="ECO:0000313" key="5">
    <source>
        <dbReference type="Proteomes" id="UP000007799"/>
    </source>
</evidence>
<dbReference type="SUPFAM" id="SSF47473">
    <property type="entry name" value="EF-hand"/>
    <property type="match status" value="1"/>
</dbReference>
<dbReference type="PROSITE" id="PS50106">
    <property type="entry name" value="PDZ"/>
    <property type="match status" value="1"/>
</dbReference>
<accession>F2U8N4</accession>
<dbReference type="SUPFAM" id="SSF48403">
    <property type="entry name" value="Ankyrin repeat"/>
    <property type="match status" value="1"/>
</dbReference>
<feature type="repeat" description="ANK" evidence="1">
    <location>
        <begin position="253"/>
        <end position="275"/>
    </location>
</feature>
<dbReference type="PROSITE" id="PS50297">
    <property type="entry name" value="ANK_REP_REGION"/>
    <property type="match status" value="2"/>
</dbReference>
<feature type="repeat" description="ANK" evidence="1">
    <location>
        <begin position="287"/>
        <end position="308"/>
    </location>
</feature>
<dbReference type="SMART" id="SM00248">
    <property type="entry name" value="ANK"/>
    <property type="match status" value="2"/>
</dbReference>
<dbReference type="InterPro" id="IPR002110">
    <property type="entry name" value="Ankyrin_rpt"/>
</dbReference>
<keyword evidence="5" id="KW-1185">Reference proteome</keyword>
<protein>
    <submittedName>
        <fullName evidence="4">Uncharacterized protein</fullName>
    </submittedName>
</protein>
<evidence type="ECO:0000256" key="1">
    <source>
        <dbReference type="PROSITE-ProRule" id="PRU00023"/>
    </source>
</evidence>
<dbReference type="GO" id="GO:0005886">
    <property type="term" value="C:plasma membrane"/>
    <property type="evidence" value="ECO:0007669"/>
    <property type="project" value="TreeGrafter"/>
</dbReference>
<feature type="domain" description="FERM" evidence="2">
    <location>
        <begin position="233"/>
        <end position="558"/>
    </location>
</feature>
<gene>
    <name evidence="4" type="ORF">PTSG_04471</name>
</gene>
<dbReference type="AlphaFoldDB" id="F2U8N4"/>
<feature type="domain" description="PDZ" evidence="3">
    <location>
        <begin position="13"/>
        <end position="68"/>
    </location>
</feature>
<dbReference type="GeneID" id="16075148"/>